<dbReference type="AlphaFoldDB" id="K9DB00"/>
<sequence>MGKNEILTPEVTPLDRFDPGPALVPFRLAEHVGVMVRHRLFIVLVTLSVAALGTLYALARPQSYTANLLIHVTDMRSSEPRTLLGETTPGSAYKRAMSEAELLRSRAVIGTAATRLRLDVVAEPRYFPLIGTALARWNARHGLAPAPYGGYAWGGERIRVSELTVPPELLDQPLLVTRLDRERYSLRAGDGPRAVVGRVGTPLAAALDGGSVHLTIDALEGAPGTDYLVARRSVPAVIEEIGAGLDIAELGKDTGVLSVRLQGAEPRRITAVLNEIGNVYMEHVHRQKASESTGSMDVLRARLPGLRQRVAAAEERYESYRRQHGAADVVEDTRLALGRLSSTREQLAQLQRRRAELGVRFGDQHPELLALDRQLEGARREIAGLEADTGRLPAVATELERRARDLKAETDLYNAVLRRTEELDVDAGDRSSNVRIVDEAVVPTKPAGSRKAIVAISVVLGLFFGIGGAFFLTLRERLRQQYGGDA</sequence>
<dbReference type="InterPro" id="IPR050445">
    <property type="entry name" value="Bact_polysacc_biosynth/exp"/>
</dbReference>
<evidence type="ECO:0000256" key="7">
    <source>
        <dbReference type="SAM" id="Phobius"/>
    </source>
</evidence>
<keyword evidence="3 7" id="KW-0812">Transmembrane</keyword>
<gene>
    <name evidence="10" type="ORF">HMPREF9710_02813</name>
</gene>
<proteinExistence type="predicted"/>
<dbReference type="InterPro" id="IPR032807">
    <property type="entry name" value="GNVR"/>
</dbReference>
<comment type="caution">
    <text evidence="10">The sequence shown here is derived from an EMBL/GenBank/DDBJ whole genome shotgun (WGS) entry which is preliminary data.</text>
</comment>
<evidence type="ECO:0000256" key="3">
    <source>
        <dbReference type="ARBA" id="ARBA00022692"/>
    </source>
</evidence>
<evidence type="ECO:0000259" key="9">
    <source>
        <dbReference type="Pfam" id="PF13807"/>
    </source>
</evidence>
<dbReference type="Pfam" id="PF13807">
    <property type="entry name" value="GNVR"/>
    <property type="match status" value="1"/>
</dbReference>
<evidence type="ECO:0008006" key="12">
    <source>
        <dbReference type="Google" id="ProtNLM"/>
    </source>
</evidence>
<evidence type="ECO:0000256" key="2">
    <source>
        <dbReference type="ARBA" id="ARBA00022475"/>
    </source>
</evidence>
<evidence type="ECO:0000313" key="11">
    <source>
        <dbReference type="Proteomes" id="UP000009874"/>
    </source>
</evidence>
<dbReference type="Proteomes" id="UP000009874">
    <property type="component" value="Unassembled WGS sequence"/>
</dbReference>
<evidence type="ECO:0000256" key="5">
    <source>
        <dbReference type="ARBA" id="ARBA00023136"/>
    </source>
</evidence>
<dbReference type="Pfam" id="PF23607">
    <property type="entry name" value="WZC_N"/>
    <property type="match status" value="1"/>
</dbReference>
<dbReference type="PANTHER" id="PTHR32309:SF13">
    <property type="entry name" value="FERRIC ENTEROBACTIN TRANSPORT PROTEIN FEPE"/>
    <property type="match status" value="1"/>
</dbReference>
<comment type="subcellular location">
    <subcellularLocation>
        <location evidence="1">Cell membrane</location>
        <topology evidence="1">Multi-pass membrane protein</topology>
    </subcellularLocation>
</comment>
<evidence type="ECO:0000256" key="4">
    <source>
        <dbReference type="ARBA" id="ARBA00022989"/>
    </source>
</evidence>
<feature type="transmembrane region" description="Helical" evidence="7">
    <location>
        <begin position="40"/>
        <end position="59"/>
    </location>
</feature>
<evidence type="ECO:0000313" key="10">
    <source>
        <dbReference type="EMBL" id="EKU81859.1"/>
    </source>
</evidence>
<dbReference type="PANTHER" id="PTHR32309">
    <property type="entry name" value="TYROSINE-PROTEIN KINASE"/>
    <property type="match status" value="1"/>
</dbReference>
<accession>K9DB00</accession>
<dbReference type="Pfam" id="PF02706">
    <property type="entry name" value="Wzz"/>
    <property type="match status" value="1"/>
</dbReference>
<keyword evidence="5 7" id="KW-0472">Membrane</keyword>
<dbReference type="eggNOG" id="COG3206">
    <property type="taxonomic scope" value="Bacteria"/>
</dbReference>
<organism evidence="10 11">
    <name type="scientific">Massilia timonae CCUG 45783</name>
    <dbReference type="NCBI Taxonomy" id="883126"/>
    <lineage>
        <taxon>Bacteria</taxon>
        <taxon>Pseudomonadati</taxon>
        <taxon>Pseudomonadota</taxon>
        <taxon>Betaproteobacteria</taxon>
        <taxon>Burkholderiales</taxon>
        <taxon>Oxalobacteraceae</taxon>
        <taxon>Telluria group</taxon>
        <taxon>Massilia</taxon>
    </lineage>
</organism>
<feature type="transmembrane region" description="Helical" evidence="7">
    <location>
        <begin position="452"/>
        <end position="474"/>
    </location>
</feature>
<protein>
    <recommendedName>
        <fullName evidence="12">Tyrosine kinase G-rich domain-containing protein</fullName>
    </recommendedName>
</protein>
<evidence type="ECO:0000256" key="1">
    <source>
        <dbReference type="ARBA" id="ARBA00004651"/>
    </source>
</evidence>
<feature type="domain" description="Polysaccharide chain length determinant N-terminal" evidence="8">
    <location>
        <begin position="29"/>
        <end position="113"/>
    </location>
</feature>
<dbReference type="GO" id="GO:0005886">
    <property type="term" value="C:plasma membrane"/>
    <property type="evidence" value="ECO:0007669"/>
    <property type="project" value="UniProtKB-SubCell"/>
</dbReference>
<feature type="domain" description="Tyrosine-protein kinase G-rich" evidence="9">
    <location>
        <begin position="401"/>
        <end position="471"/>
    </location>
</feature>
<dbReference type="PATRIC" id="fig|883126.3.peg.2837"/>
<dbReference type="STRING" id="47229.LO55_3502"/>
<dbReference type="GO" id="GO:0004713">
    <property type="term" value="F:protein tyrosine kinase activity"/>
    <property type="evidence" value="ECO:0007669"/>
    <property type="project" value="TreeGrafter"/>
</dbReference>
<dbReference type="InterPro" id="IPR003856">
    <property type="entry name" value="LPS_length_determ_N"/>
</dbReference>
<dbReference type="RefSeq" id="WP_005667371.1">
    <property type="nucleotide sequence ID" value="NZ_JH992923.1"/>
</dbReference>
<reference evidence="10 11" key="1">
    <citation type="submission" date="2012-09" db="EMBL/GenBank/DDBJ databases">
        <title>The Genome Sequence of Massilia timonae CCUG 45783.</title>
        <authorList>
            <consortium name="The Broad Institute Genome Sequencing Platform"/>
            <person name="Earl A."/>
            <person name="Ward D."/>
            <person name="Feldgarden M."/>
            <person name="Gevers D."/>
            <person name="Huys G."/>
            <person name="Walker B."/>
            <person name="Young S.K."/>
            <person name="Zeng Q."/>
            <person name="Gargeya S."/>
            <person name="Fitzgerald M."/>
            <person name="Haas B."/>
            <person name="Abouelleil A."/>
            <person name="Alvarado L."/>
            <person name="Arachchi H.M."/>
            <person name="Berlin A.M."/>
            <person name="Chapman S.B."/>
            <person name="Goldberg J."/>
            <person name="Griggs A."/>
            <person name="Gujja S."/>
            <person name="Hansen M."/>
            <person name="Howarth C."/>
            <person name="Imamovic A."/>
            <person name="Larimer J."/>
            <person name="McCowen C."/>
            <person name="Montmayeur A."/>
            <person name="Murphy C."/>
            <person name="Neiman D."/>
            <person name="Pearson M."/>
            <person name="Priest M."/>
            <person name="Roberts A."/>
            <person name="Saif S."/>
            <person name="Shea T."/>
            <person name="Sisk P."/>
            <person name="Sykes S."/>
            <person name="Wortman J."/>
            <person name="Nusbaum C."/>
            <person name="Birren B."/>
        </authorList>
    </citation>
    <scope>NUCLEOTIDE SEQUENCE [LARGE SCALE GENOMIC DNA]</scope>
    <source>
        <strain evidence="10 11">CCUG 45783</strain>
    </source>
</reference>
<name>K9DB00_9BURK</name>
<keyword evidence="6" id="KW-0175">Coiled coil</keyword>
<dbReference type="OrthoDB" id="9808257at2"/>
<dbReference type="HOGENOM" id="CLU_630962_0_0_4"/>
<keyword evidence="11" id="KW-1185">Reference proteome</keyword>
<keyword evidence="4 7" id="KW-1133">Transmembrane helix</keyword>
<feature type="coiled-coil region" evidence="6">
    <location>
        <begin position="296"/>
        <end position="416"/>
    </location>
</feature>
<evidence type="ECO:0000259" key="8">
    <source>
        <dbReference type="Pfam" id="PF02706"/>
    </source>
</evidence>
<keyword evidence="2" id="KW-1003">Cell membrane</keyword>
<dbReference type="EMBL" id="AGZI01000035">
    <property type="protein sequence ID" value="EKU81859.1"/>
    <property type="molecule type" value="Genomic_DNA"/>
</dbReference>
<evidence type="ECO:0000256" key="6">
    <source>
        <dbReference type="SAM" id="Coils"/>
    </source>
</evidence>